<accession>A0A9D1N9P2</accession>
<feature type="domain" description="Diacylglycerol glucosyltransferase N-terminal" evidence="1">
    <location>
        <begin position="91"/>
        <end position="180"/>
    </location>
</feature>
<dbReference type="AlphaFoldDB" id="A0A9D1N9P2"/>
<dbReference type="SUPFAM" id="SSF53756">
    <property type="entry name" value="UDP-Glycosyltransferase/glycogen phosphorylase"/>
    <property type="match status" value="1"/>
</dbReference>
<dbReference type="GO" id="GO:0016020">
    <property type="term" value="C:membrane"/>
    <property type="evidence" value="ECO:0007669"/>
    <property type="project" value="GOC"/>
</dbReference>
<reference evidence="2" key="1">
    <citation type="submission" date="2020-10" db="EMBL/GenBank/DDBJ databases">
        <authorList>
            <person name="Gilroy R."/>
        </authorList>
    </citation>
    <scope>NUCLEOTIDE SEQUENCE</scope>
    <source>
        <strain evidence="2">10406</strain>
    </source>
</reference>
<proteinExistence type="predicted"/>
<sequence length="372" mass="41000">MERKPVIVIMTSRGEFGGVSEALAQAVRREGTHNVVILDESKYDSRARFSRLDKLMQISDEYRMVADKRMTAKEAFRYDREGERSGGRMGRRSRRIANAVKRYRPEFLLAVTPYACAVAAEAKRKAGFGTSVIYMMNGFVVHGEGAVHDADCYIVENGDMKAELVQRGVPSRKVMVLGLPFDAPDLTPIEKEAKKQELGLPRTPTVFLNERGKRERAELLRLLTDQGNILNTVCYTGDPASVASLRAISDEEGGVGGTVILTKEELFDEYLSVSDIAVTSYDPSVIYKCMKSGKAVIVCESEGGRHSADAEYLEGEGLVLLARRPIDTVALIYKLMQTATAARFAEAGEKRTEMFSAANTASYLTGWIAPNA</sequence>
<dbReference type="GO" id="GO:0016758">
    <property type="term" value="F:hexosyltransferase activity"/>
    <property type="evidence" value="ECO:0007669"/>
    <property type="project" value="InterPro"/>
</dbReference>
<dbReference type="EMBL" id="DVOE01000062">
    <property type="protein sequence ID" value="HIU99009.1"/>
    <property type="molecule type" value="Genomic_DNA"/>
</dbReference>
<evidence type="ECO:0000313" key="3">
    <source>
        <dbReference type="Proteomes" id="UP000886857"/>
    </source>
</evidence>
<evidence type="ECO:0000259" key="1">
    <source>
        <dbReference type="Pfam" id="PF06925"/>
    </source>
</evidence>
<dbReference type="Proteomes" id="UP000886857">
    <property type="component" value="Unassembled WGS sequence"/>
</dbReference>
<protein>
    <recommendedName>
        <fullName evidence="1">Diacylglycerol glucosyltransferase N-terminal domain-containing protein</fullName>
    </recommendedName>
</protein>
<dbReference type="GO" id="GO:0009247">
    <property type="term" value="P:glycolipid biosynthetic process"/>
    <property type="evidence" value="ECO:0007669"/>
    <property type="project" value="InterPro"/>
</dbReference>
<comment type="caution">
    <text evidence="2">The sequence shown here is derived from an EMBL/GenBank/DDBJ whole genome shotgun (WGS) entry which is preliminary data.</text>
</comment>
<name>A0A9D1N9P2_9FIRM</name>
<organism evidence="2 3">
    <name type="scientific">Candidatus Limadaptatus stercoripullorum</name>
    <dbReference type="NCBI Taxonomy" id="2840846"/>
    <lineage>
        <taxon>Bacteria</taxon>
        <taxon>Bacillati</taxon>
        <taxon>Bacillota</taxon>
        <taxon>Clostridia</taxon>
        <taxon>Eubacteriales</taxon>
        <taxon>Candidatus Limadaptatus</taxon>
    </lineage>
</organism>
<gene>
    <name evidence="2" type="ORF">IAC73_04110</name>
</gene>
<dbReference type="InterPro" id="IPR009695">
    <property type="entry name" value="Diacylglyc_glucosyltr_N"/>
</dbReference>
<dbReference type="Pfam" id="PF06925">
    <property type="entry name" value="MGDG_synth"/>
    <property type="match status" value="1"/>
</dbReference>
<reference evidence="2" key="2">
    <citation type="journal article" date="2021" name="PeerJ">
        <title>Extensive microbial diversity within the chicken gut microbiome revealed by metagenomics and culture.</title>
        <authorList>
            <person name="Gilroy R."/>
            <person name="Ravi A."/>
            <person name="Getino M."/>
            <person name="Pursley I."/>
            <person name="Horton D.L."/>
            <person name="Alikhan N.F."/>
            <person name="Baker D."/>
            <person name="Gharbi K."/>
            <person name="Hall N."/>
            <person name="Watson M."/>
            <person name="Adriaenssens E.M."/>
            <person name="Foster-Nyarko E."/>
            <person name="Jarju S."/>
            <person name="Secka A."/>
            <person name="Antonio M."/>
            <person name="Oren A."/>
            <person name="Chaudhuri R.R."/>
            <person name="La Ragione R."/>
            <person name="Hildebrand F."/>
            <person name="Pallen M.J."/>
        </authorList>
    </citation>
    <scope>NUCLEOTIDE SEQUENCE</scope>
    <source>
        <strain evidence="2">10406</strain>
    </source>
</reference>
<evidence type="ECO:0000313" key="2">
    <source>
        <dbReference type="EMBL" id="HIU99009.1"/>
    </source>
</evidence>